<dbReference type="Gene3D" id="3.40.30.10">
    <property type="entry name" value="Glutaredoxin"/>
    <property type="match status" value="2"/>
</dbReference>
<dbReference type="InterPro" id="IPR013766">
    <property type="entry name" value="Thioredoxin_domain"/>
</dbReference>
<evidence type="ECO:0000259" key="2">
    <source>
        <dbReference type="PROSITE" id="PS51352"/>
    </source>
</evidence>
<organism evidence="3 4">
    <name type="scientific">Caenorhabditis tropicalis</name>
    <dbReference type="NCBI Taxonomy" id="1561998"/>
    <lineage>
        <taxon>Eukaryota</taxon>
        <taxon>Metazoa</taxon>
        <taxon>Ecdysozoa</taxon>
        <taxon>Nematoda</taxon>
        <taxon>Chromadorea</taxon>
        <taxon>Rhabditida</taxon>
        <taxon>Rhabditina</taxon>
        <taxon>Rhabditomorpha</taxon>
        <taxon>Rhabditoidea</taxon>
        <taxon>Rhabditidae</taxon>
        <taxon>Peloderinae</taxon>
        <taxon>Caenorhabditis</taxon>
    </lineage>
</organism>
<dbReference type="GO" id="GO:0005793">
    <property type="term" value="C:endoplasmic reticulum-Golgi intermediate compartment"/>
    <property type="evidence" value="ECO:0007669"/>
    <property type="project" value="TreeGrafter"/>
</dbReference>
<keyword evidence="1" id="KW-0175">Coiled coil</keyword>
<proteinExistence type="predicted"/>
<evidence type="ECO:0000313" key="4">
    <source>
        <dbReference type="WBParaSite" id="Csp11.Scaffold629.g8478.t2"/>
    </source>
</evidence>
<feature type="coiled-coil region" evidence="1">
    <location>
        <begin position="320"/>
        <end position="347"/>
    </location>
</feature>
<dbReference type="Pfam" id="PF13848">
    <property type="entry name" value="Thioredoxin_6"/>
    <property type="match status" value="1"/>
</dbReference>
<dbReference type="PANTHER" id="PTHR46295:SF3">
    <property type="entry name" value="THIOREDOXIN DOMAIN-CONTAINING PROTEIN"/>
    <property type="match status" value="1"/>
</dbReference>
<reference evidence="4" key="1">
    <citation type="submission" date="2016-11" db="UniProtKB">
        <authorList>
            <consortium name="WormBaseParasite"/>
        </authorList>
    </citation>
    <scope>IDENTIFICATION</scope>
</reference>
<name>A0A1I7UED8_9PELO</name>
<keyword evidence="3" id="KW-1185">Reference proteome</keyword>
<accession>A0A1I7UED8</accession>
<sequence>MQNSRLTFVSFTVKWCPYSRRLQDSFYEASELYKQKYPDRKTIWGNVKCEEQKELEEKYKIYKYPTLKVFFFGYLMTEYRGSRSAEELMEYVERMENTANLVKLNEVESLTQWQMHVVPQKGTLILWFPRGSPPFELILKAIALIHDRLTVVVPIATNLLEHEEHKLWFSLDGEHVQTFDGSITNFEEIAEWIKQKSLGMVRELTFENMEEFAEDGTPMLILLRKKDDNDSETNFKINPFMTDGSILKAVLRHYNKEIDDLPFLIIDQFVHSYLSPWNGDEIFANGNIKKVNQFYLKPVEILSLQFVADLFNEAHHRKYHKKLDDLMKKITDEIEKIEKESELEEKTTKDPGTVGKQESVFKQLKPAKTRYSFAKEEL</sequence>
<dbReference type="Proteomes" id="UP000095282">
    <property type="component" value="Unplaced"/>
</dbReference>
<feature type="domain" description="Thioredoxin" evidence="2">
    <location>
        <begin position="1"/>
        <end position="97"/>
    </location>
</feature>
<dbReference type="SUPFAM" id="SSF52833">
    <property type="entry name" value="Thioredoxin-like"/>
    <property type="match status" value="1"/>
</dbReference>
<dbReference type="PROSITE" id="PS51352">
    <property type="entry name" value="THIOREDOXIN_2"/>
    <property type="match status" value="1"/>
</dbReference>
<dbReference type="STRING" id="1561998.A0A1I7UED8"/>
<dbReference type="PANTHER" id="PTHR46295">
    <property type="entry name" value="ENDOPLASMIC RETICULUM RESIDENT PROTEIN 44"/>
    <property type="match status" value="1"/>
</dbReference>
<dbReference type="GO" id="GO:0003756">
    <property type="term" value="F:protein disulfide isomerase activity"/>
    <property type="evidence" value="ECO:0007669"/>
    <property type="project" value="TreeGrafter"/>
</dbReference>
<dbReference type="AlphaFoldDB" id="A0A1I7UED8"/>
<dbReference type="GO" id="GO:0005789">
    <property type="term" value="C:endoplasmic reticulum membrane"/>
    <property type="evidence" value="ECO:0007669"/>
    <property type="project" value="TreeGrafter"/>
</dbReference>
<dbReference type="Pfam" id="PF00085">
    <property type="entry name" value="Thioredoxin"/>
    <property type="match status" value="1"/>
</dbReference>
<evidence type="ECO:0000313" key="3">
    <source>
        <dbReference type="Proteomes" id="UP000095282"/>
    </source>
</evidence>
<evidence type="ECO:0000256" key="1">
    <source>
        <dbReference type="SAM" id="Coils"/>
    </source>
</evidence>
<dbReference type="GO" id="GO:0006457">
    <property type="term" value="P:protein folding"/>
    <property type="evidence" value="ECO:0007669"/>
    <property type="project" value="TreeGrafter"/>
</dbReference>
<dbReference type="InterPro" id="IPR036249">
    <property type="entry name" value="Thioredoxin-like_sf"/>
</dbReference>
<dbReference type="InterPro" id="IPR052643">
    <property type="entry name" value="ERP44"/>
</dbReference>
<protein>
    <submittedName>
        <fullName evidence="4">Thioredoxin domain-containing protein</fullName>
    </submittedName>
</protein>
<dbReference type="WBParaSite" id="Csp11.Scaffold629.g8478.t2">
    <property type="protein sequence ID" value="Csp11.Scaffold629.g8478.t2"/>
    <property type="gene ID" value="Csp11.Scaffold629.g8478"/>
</dbReference>